<dbReference type="Gene3D" id="3.40.50.10860">
    <property type="entry name" value="Leucine Dehydrogenase, chain A, domain 1"/>
    <property type="match status" value="1"/>
</dbReference>
<comment type="function">
    <text evidence="8">Involved in the biosynthesis of the chorismate, which leads to the biosynthesis of aromatic amino acids. Catalyzes the reversible NADPH linked reduction of 3-dehydroshikimate (DHSA) to yield shikimate (SA).</text>
</comment>
<sequence length="270" mass="29564">MTIFKLGVVGQPIKHSLSPIIHQEFSIRTGIQLQYDAYEVPPEALDGFITNFFKDGGHGLNITLPHKKACIASAHVLSKDVELLSAANTLTGKEGGKKIVADSTDGAGFIRDCEDKNIQILNKNIIILGAGGASQSIIPSIAKLGPAKLLVDNRTKNKTNSLFNQFPEIPLLDLDNFNGPIDMVINATSAGLAGSFDWDIIHGLDKETIFYDLSYGPSETPFLQWASSYSTHKFDGIGMLIFQAAYSFELWFDIPPPTNHIKEILFKNND</sequence>
<evidence type="ECO:0000256" key="2">
    <source>
        <dbReference type="ARBA" id="ARBA00012962"/>
    </source>
</evidence>
<reference evidence="13" key="1">
    <citation type="submission" date="2015-10" db="EMBL/GenBank/DDBJ databases">
        <title>Metagenome-Assembled Genomes uncover a global brackish microbiome.</title>
        <authorList>
            <person name="Hugerth L.W."/>
            <person name="Larsson J."/>
            <person name="Alneberg J."/>
            <person name="Lindh M.V."/>
            <person name="Legrand C."/>
            <person name="Pinhassi J."/>
            <person name="Andersson A."/>
        </authorList>
    </citation>
    <scope>NUCLEOTIDE SEQUENCE [LARGE SCALE GENOMIC DNA]</scope>
</reference>
<comment type="catalytic activity">
    <reaction evidence="7 8">
        <text>shikimate + NADP(+) = 3-dehydroshikimate + NADPH + H(+)</text>
        <dbReference type="Rhea" id="RHEA:17737"/>
        <dbReference type="ChEBI" id="CHEBI:15378"/>
        <dbReference type="ChEBI" id="CHEBI:16630"/>
        <dbReference type="ChEBI" id="CHEBI:36208"/>
        <dbReference type="ChEBI" id="CHEBI:57783"/>
        <dbReference type="ChEBI" id="CHEBI:58349"/>
        <dbReference type="EC" id="1.1.1.25"/>
    </reaction>
</comment>
<dbReference type="InterPro" id="IPR046346">
    <property type="entry name" value="Aminoacid_DH-like_N_sf"/>
</dbReference>
<dbReference type="Pfam" id="PF08501">
    <property type="entry name" value="Shikimate_dh_N"/>
    <property type="match status" value="1"/>
</dbReference>
<dbReference type="GO" id="GO:0009423">
    <property type="term" value="P:chorismate biosynthetic process"/>
    <property type="evidence" value="ECO:0007669"/>
    <property type="project" value="UniProtKB-UniRule"/>
</dbReference>
<dbReference type="GO" id="GO:0019632">
    <property type="term" value="P:shikimate metabolic process"/>
    <property type="evidence" value="ECO:0007669"/>
    <property type="project" value="InterPro"/>
</dbReference>
<dbReference type="PANTHER" id="PTHR21089">
    <property type="entry name" value="SHIKIMATE DEHYDROGENASE"/>
    <property type="match status" value="1"/>
</dbReference>
<keyword evidence="6 8" id="KW-0057">Aromatic amino acid biosynthesis</keyword>
<protein>
    <recommendedName>
        <fullName evidence="2 8">Shikimate dehydrogenase (NADP(+))</fullName>
        <shortName evidence="8">SDH</shortName>
        <ecNumber evidence="2 8">1.1.1.25</ecNumber>
    </recommendedName>
</protein>
<keyword evidence="3 8" id="KW-0028">Amino-acid biosynthesis</keyword>
<feature type="binding site" evidence="8">
    <location>
        <position position="236"/>
    </location>
    <ligand>
        <name>NADP(+)</name>
        <dbReference type="ChEBI" id="CHEBI:58349"/>
    </ligand>
</feature>
<evidence type="ECO:0000313" key="12">
    <source>
        <dbReference type="EMBL" id="KRO40293.1"/>
    </source>
</evidence>
<keyword evidence="5 8" id="KW-0560">Oxidoreductase</keyword>
<dbReference type="SUPFAM" id="SSF51735">
    <property type="entry name" value="NAD(P)-binding Rossmann-fold domains"/>
    <property type="match status" value="1"/>
</dbReference>
<feature type="domain" description="Quinate/shikimate 5-dehydrogenase/glutamyl-tRNA reductase" evidence="9">
    <location>
        <begin position="120"/>
        <end position="190"/>
    </location>
</feature>
<evidence type="ECO:0000256" key="4">
    <source>
        <dbReference type="ARBA" id="ARBA00022857"/>
    </source>
</evidence>
<evidence type="ECO:0000256" key="6">
    <source>
        <dbReference type="ARBA" id="ARBA00023141"/>
    </source>
</evidence>
<dbReference type="Pfam" id="PF18317">
    <property type="entry name" value="SDH_C"/>
    <property type="match status" value="1"/>
</dbReference>
<feature type="binding site" evidence="8">
    <location>
        <begin position="153"/>
        <end position="158"/>
    </location>
    <ligand>
        <name>NADP(+)</name>
        <dbReference type="ChEBI" id="CHEBI:58349"/>
    </ligand>
</feature>
<dbReference type="UniPathway" id="UPA00053">
    <property type="reaction ID" value="UER00087"/>
</dbReference>
<dbReference type="InterPro" id="IPR013708">
    <property type="entry name" value="Shikimate_DH-bd_N"/>
</dbReference>
<feature type="binding site" evidence="8">
    <location>
        <begin position="16"/>
        <end position="18"/>
    </location>
    <ligand>
        <name>shikimate</name>
        <dbReference type="ChEBI" id="CHEBI:36208"/>
    </ligand>
</feature>
<dbReference type="CDD" id="cd01065">
    <property type="entry name" value="NAD_bind_Shikimate_DH"/>
    <property type="match status" value="1"/>
</dbReference>
<evidence type="ECO:0000256" key="1">
    <source>
        <dbReference type="ARBA" id="ARBA00004871"/>
    </source>
</evidence>
<feature type="binding site" evidence="8">
    <location>
        <position position="215"/>
    </location>
    <ligand>
        <name>shikimate</name>
        <dbReference type="ChEBI" id="CHEBI:36208"/>
    </ligand>
</feature>
<name>A0A0R2PQR2_9GAMM</name>
<feature type="binding site" evidence="8">
    <location>
        <position position="213"/>
    </location>
    <ligand>
        <name>NADP(+)</name>
        <dbReference type="ChEBI" id="CHEBI:58349"/>
    </ligand>
</feature>
<evidence type="ECO:0000259" key="9">
    <source>
        <dbReference type="Pfam" id="PF01488"/>
    </source>
</evidence>
<feature type="binding site" evidence="8">
    <location>
        <position position="105"/>
    </location>
    <ligand>
        <name>shikimate</name>
        <dbReference type="ChEBI" id="CHEBI:36208"/>
    </ligand>
</feature>
<evidence type="ECO:0000256" key="5">
    <source>
        <dbReference type="ARBA" id="ARBA00023002"/>
    </source>
</evidence>
<dbReference type="Proteomes" id="UP000050874">
    <property type="component" value="Unassembled WGS sequence"/>
</dbReference>
<dbReference type="GO" id="GO:0005829">
    <property type="term" value="C:cytosol"/>
    <property type="evidence" value="ECO:0007669"/>
    <property type="project" value="TreeGrafter"/>
</dbReference>
<dbReference type="NCBIfam" id="NF001310">
    <property type="entry name" value="PRK00258.1-2"/>
    <property type="match status" value="1"/>
</dbReference>
<dbReference type="EC" id="1.1.1.25" evidence="2 8"/>
<proteinExistence type="inferred from homology"/>
<feature type="domain" description="SDH C-terminal" evidence="11">
    <location>
        <begin position="236"/>
        <end position="265"/>
    </location>
</feature>
<comment type="pathway">
    <text evidence="1 8">Metabolic intermediate biosynthesis; chorismate biosynthesis; chorismate from D-erythrose 4-phosphate and phosphoenolpyruvate: step 4/7.</text>
</comment>
<dbReference type="InterPro" id="IPR011342">
    <property type="entry name" value="Shikimate_DH"/>
</dbReference>
<feature type="binding site" evidence="8">
    <location>
        <position position="243"/>
    </location>
    <ligand>
        <name>shikimate</name>
        <dbReference type="ChEBI" id="CHEBI:36208"/>
    </ligand>
</feature>
<dbReference type="InterPro" id="IPR022893">
    <property type="entry name" value="Shikimate_DH_fam"/>
</dbReference>
<accession>A0A0R2PQR2</accession>
<feature type="binding site" evidence="8">
    <location>
        <position position="63"/>
    </location>
    <ligand>
        <name>shikimate</name>
        <dbReference type="ChEBI" id="CHEBI:36208"/>
    </ligand>
</feature>
<organism evidence="12 13">
    <name type="scientific">SAR86 cluster bacterium BACL1 MAG-120920-bin57</name>
    <dbReference type="NCBI Taxonomy" id="1655571"/>
    <lineage>
        <taxon>Bacteria</taxon>
        <taxon>Pseudomonadati</taxon>
        <taxon>Pseudomonadota</taxon>
        <taxon>Gammaproteobacteria</taxon>
        <taxon>SAR86 cluster</taxon>
    </lineage>
</organism>
<feature type="domain" description="Shikimate dehydrogenase substrate binding N-terminal" evidence="10">
    <location>
        <begin position="8"/>
        <end position="90"/>
    </location>
</feature>
<dbReference type="InterPro" id="IPR041121">
    <property type="entry name" value="SDH_C"/>
</dbReference>
<dbReference type="InterPro" id="IPR006151">
    <property type="entry name" value="Shikm_DH/Glu-tRNA_Rdtase"/>
</dbReference>
<feature type="binding site" evidence="8">
    <location>
        <begin position="129"/>
        <end position="133"/>
    </location>
    <ligand>
        <name>NADP(+)</name>
        <dbReference type="ChEBI" id="CHEBI:58349"/>
    </ligand>
</feature>
<evidence type="ECO:0000256" key="3">
    <source>
        <dbReference type="ARBA" id="ARBA00022605"/>
    </source>
</evidence>
<evidence type="ECO:0000313" key="13">
    <source>
        <dbReference type="Proteomes" id="UP000050874"/>
    </source>
</evidence>
<dbReference type="GO" id="GO:0050661">
    <property type="term" value="F:NADP binding"/>
    <property type="evidence" value="ECO:0007669"/>
    <property type="project" value="InterPro"/>
</dbReference>
<dbReference type="PANTHER" id="PTHR21089:SF1">
    <property type="entry name" value="BIFUNCTIONAL 3-DEHYDROQUINATE DEHYDRATASE_SHIKIMATE DEHYDROGENASE, CHLOROPLASTIC"/>
    <property type="match status" value="1"/>
</dbReference>
<comment type="similarity">
    <text evidence="8">Belongs to the shikimate dehydrogenase family.</text>
</comment>
<dbReference type="GO" id="GO:0004764">
    <property type="term" value="F:shikimate 3-dehydrogenase (NADP+) activity"/>
    <property type="evidence" value="ECO:0007669"/>
    <property type="project" value="UniProtKB-UniRule"/>
</dbReference>
<dbReference type="HAMAP" id="MF_00222">
    <property type="entry name" value="Shikimate_DH_AroE"/>
    <property type="match status" value="1"/>
</dbReference>
<evidence type="ECO:0000256" key="7">
    <source>
        <dbReference type="ARBA" id="ARBA00049442"/>
    </source>
</evidence>
<dbReference type="GO" id="GO:0008652">
    <property type="term" value="P:amino acid biosynthetic process"/>
    <property type="evidence" value="ECO:0007669"/>
    <property type="project" value="UniProtKB-KW"/>
</dbReference>
<keyword evidence="4 8" id="KW-0521">NADP</keyword>
<evidence type="ECO:0000259" key="10">
    <source>
        <dbReference type="Pfam" id="PF08501"/>
    </source>
</evidence>
<gene>
    <name evidence="8" type="primary">aroE</name>
    <name evidence="12" type="ORF">ABR63_03685</name>
</gene>
<dbReference type="SUPFAM" id="SSF53223">
    <property type="entry name" value="Aminoacid dehydrogenase-like, N-terminal domain"/>
    <property type="match status" value="1"/>
</dbReference>
<dbReference type="EMBL" id="LIAV01000142">
    <property type="protein sequence ID" value="KRO40293.1"/>
    <property type="molecule type" value="Genomic_DNA"/>
</dbReference>
<feature type="active site" description="Proton acceptor" evidence="8">
    <location>
        <position position="67"/>
    </location>
</feature>
<evidence type="ECO:0000259" key="11">
    <source>
        <dbReference type="Pfam" id="PF18317"/>
    </source>
</evidence>
<dbReference type="Pfam" id="PF01488">
    <property type="entry name" value="Shikimate_DH"/>
    <property type="match status" value="1"/>
</dbReference>
<comment type="caution">
    <text evidence="8">Lacks conserved residue(s) required for the propagation of feature annotation.</text>
</comment>
<comment type="caution">
    <text evidence="12">The sequence shown here is derived from an EMBL/GenBank/DDBJ whole genome shotgun (WGS) entry which is preliminary data.</text>
</comment>
<dbReference type="AlphaFoldDB" id="A0A0R2PQR2"/>
<feature type="binding site" evidence="8">
    <location>
        <position position="88"/>
    </location>
    <ligand>
        <name>shikimate</name>
        <dbReference type="ChEBI" id="CHEBI:36208"/>
    </ligand>
</feature>
<comment type="subunit">
    <text evidence="8">Homodimer.</text>
</comment>
<dbReference type="Gene3D" id="3.40.50.720">
    <property type="entry name" value="NAD(P)-binding Rossmann-like Domain"/>
    <property type="match status" value="1"/>
</dbReference>
<dbReference type="InterPro" id="IPR036291">
    <property type="entry name" value="NAD(P)-bd_dom_sf"/>
</dbReference>
<evidence type="ECO:0000256" key="8">
    <source>
        <dbReference type="HAMAP-Rule" id="MF_00222"/>
    </source>
</evidence>
<dbReference type="GO" id="GO:0009073">
    <property type="term" value="P:aromatic amino acid family biosynthetic process"/>
    <property type="evidence" value="ECO:0007669"/>
    <property type="project" value="UniProtKB-KW"/>
</dbReference>
<dbReference type="NCBIfam" id="TIGR00507">
    <property type="entry name" value="aroE"/>
    <property type="match status" value="1"/>
</dbReference>